<feature type="region of interest" description="Disordered" evidence="1">
    <location>
        <begin position="1"/>
        <end position="38"/>
    </location>
</feature>
<dbReference type="EMBL" id="OE186308">
    <property type="protein sequence ID" value="CAD7577869.1"/>
    <property type="molecule type" value="Genomic_DNA"/>
</dbReference>
<reference evidence="2" key="1">
    <citation type="submission" date="2020-11" db="EMBL/GenBank/DDBJ databases">
        <authorList>
            <person name="Tran Van P."/>
        </authorList>
    </citation>
    <scope>NUCLEOTIDE SEQUENCE</scope>
</reference>
<evidence type="ECO:0000256" key="1">
    <source>
        <dbReference type="SAM" id="MobiDB-lite"/>
    </source>
</evidence>
<feature type="compositionally biased region" description="Polar residues" evidence="1">
    <location>
        <begin position="19"/>
        <end position="38"/>
    </location>
</feature>
<protein>
    <submittedName>
        <fullName evidence="2">(California timema) hypothetical protein</fullName>
    </submittedName>
</protein>
<proteinExistence type="predicted"/>
<gene>
    <name evidence="2" type="ORF">TCMB3V08_LOCUS10411</name>
</gene>
<dbReference type="AlphaFoldDB" id="A0A7R9JF93"/>
<name>A0A7R9JF93_TIMCA</name>
<sequence>MEGRNLELGRGSPCRDSGKQQNKLSSLVQACASSSHSV</sequence>
<accession>A0A7R9JF93</accession>
<organism evidence="2">
    <name type="scientific">Timema californicum</name>
    <name type="common">California timema</name>
    <name type="synonym">Walking stick</name>
    <dbReference type="NCBI Taxonomy" id="61474"/>
    <lineage>
        <taxon>Eukaryota</taxon>
        <taxon>Metazoa</taxon>
        <taxon>Ecdysozoa</taxon>
        <taxon>Arthropoda</taxon>
        <taxon>Hexapoda</taxon>
        <taxon>Insecta</taxon>
        <taxon>Pterygota</taxon>
        <taxon>Neoptera</taxon>
        <taxon>Polyneoptera</taxon>
        <taxon>Phasmatodea</taxon>
        <taxon>Timematodea</taxon>
        <taxon>Timematoidea</taxon>
        <taxon>Timematidae</taxon>
        <taxon>Timema</taxon>
    </lineage>
</organism>
<evidence type="ECO:0000313" key="2">
    <source>
        <dbReference type="EMBL" id="CAD7577869.1"/>
    </source>
</evidence>